<reference evidence="1 2" key="1">
    <citation type="submission" date="2017-11" db="EMBL/GenBank/DDBJ databases">
        <authorList>
            <person name="Lechat P."/>
        </authorList>
    </citation>
    <scope>NUCLEOTIDE SEQUENCE [LARGE SCALE GENOMIC DNA]</scope>
    <source>
        <strain evidence="1">L495</strain>
    </source>
</reference>
<evidence type="ECO:0000313" key="1">
    <source>
        <dbReference type="EMBL" id="SOR59805.1"/>
    </source>
</evidence>
<gene>
    <name evidence="1" type="ORF">LMANV2_10020</name>
</gene>
<dbReference type="EMBL" id="OEJX01000001">
    <property type="protein sequence ID" value="SOR59805.1"/>
    <property type="molecule type" value="Genomic_DNA"/>
</dbReference>
<sequence>MQHLNLKPLYLNIQNQNFNFAFSIITINFETFLFKKNIKEIHEIEIQ</sequence>
<evidence type="ECO:0000313" key="2">
    <source>
        <dbReference type="Proteomes" id="UP000234460"/>
    </source>
</evidence>
<dbReference type="AlphaFoldDB" id="A0AAQ1NX51"/>
<accession>A0AAQ1NX51</accession>
<protein>
    <submittedName>
        <fullName evidence="1">Uncharacterized protein</fullName>
    </submittedName>
</protein>
<name>A0AAQ1NX51_LEPIR</name>
<dbReference type="Proteomes" id="UP000234460">
    <property type="component" value="Chromosome LMANV2"/>
</dbReference>
<organism evidence="1 2">
    <name type="scientific">Leptospira interrogans serovar Manilae</name>
    <dbReference type="NCBI Taxonomy" id="214675"/>
    <lineage>
        <taxon>Bacteria</taxon>
        <taxon>Pseudomonadati</taxon>
        <taxon>Spirochaetota</taxon>
        <taxon>Spirochaetia</taxon>
        <taxon>Leptospirales</taxon>
        <taxon>Leptospiraceae</taxon>
        <taxon>Leptospira</taxon>
    </lineage>
</organism>
<proteinExistence type="predicted"/>
<comment type="caution">
    <text evidence="1">The sequence shown here is derived from an EMBL/GenBank/DDBJ whole genome shotgun (WGS) entry which is preliminary data.</text>
</comment>